<dbReference type="Gene3D" id="1.10.287.4300">
    <property type="entry name" value="Stage III sporulation protein AH-like"/>
    <property type="match status" value="1"/>
</dbReference>
<dbReference type="Proteomes" id="UP000006556">
    <property type="component" value="Chromosome"/>
</dbReference>
<evidence type="ECO:0008006" key="4">
    <source>
        <dbReference type="Google" id="ProtNLM"/>
    </source>
</evidence>
<dbReference type="InterPro" id="IPR038503">
    <property type="entry name" value="SpoIIIAH_sf"/>
</dbReference>
<evidence type="ECO:0000313" key="2">
    <source>
        <dbReference type="EMBL" id="BAF59354.1"/>
    </source>
</evidence>
<dbReference type="eggNOG" id="ENOG5032YS3">
    <property type="taxonomic scope" value="Bacteria"/>
</dbReference>
<proteinExistence type="predicted"/>
<feature type="region of interest" description="Disordered" evidence="1">
    <location>
        <begin position="49"/>
        <end position="72"/>
    </location>
</feature>
<dbReference type="HOGENOM" id="CLU_105396_3_1_9"/>
<dbReference type="EMBL" id="AP009389">
    <property type="protein sequence ID" value="BAF59354.1"/>
    <property type="molecule type" value="Genomic_DNA"/>
</dbReference>
<dbReference type="AlphaFoldDB" id="A5D313"/>
<dbReference type="STRING" id="370438.PTH_1173"/>
<accession>A5D313</accession>
<dbReference type="InterPro" id="IPR024232">
    <property type="entry name" value="SpoIIIAH"/>
</dbReference>
<evidence type="ECO:0000256" key="1">
    <source>
        <dbReference type="SAM" id="MobiDB-lite"/>
    </source>
</evidence>
<reference evidence="3" key="1">
    <citation type="journal article" date="2008" name="Genome Res.">
        <title>The genome of Pelotomaculum thermopropionicum reveals niche-associated evolution in anaerobic microbiota.</title>
        <authorList>
            <person name="Kosaka T."/>
            <person name="Kato S."/>
            <person name="Shimoyama T."/>
            <person name="Ishii S."/>
            <person name="Abe T."/>
            <person name="Watanabe K."/>
        </authorList>
    </citation>
    <scope>NUCLEOTIDE SEQUENCE [LARGE SCALE GENOMIC DNA]</scope>
    <source>
        <strain evidence="3">DSM 13744 / JCM 10971 / SI</strain>
    </source>
</reference>
<sequence length="190" mass="20702">MLSVVVKKRTVLLIALGLAGLTLLAFCCRAFVGGKDAAPSGLEVSRPAAESLSFKDESRQTAGSTETGAGEAEGPDFFVEYRLNRERARGQRVEYLREVINNAHSAGETRQKAQEHLMAISRNMEKEFELENLIKAKGFKDAAVLVDDRAVTVIVATASLPAEESQLIKELVSKGTGVELQNIVVIHKYQ</sequence>
<gene>
    <name evidence="2" type="ordered locus">PTH_1173</name>
</gene>
<dbReference type="KEGG" id="pth:PTH_1173"/>
<protein>
    <recommendedName>
        <fullName evidence="4">Stage III sporulation protein AH</fullName>
    </recommendedName>
</protein>
<feature type="compositionally biased region" description="Low complexity" evidence="1">
    <location>
        <begin position="61"/>
        <end position="72"/>
    </location>
</feature>
<name>A5D313_PELTS</name>
<dbReference type="Pfam" id="PF12685">
    <property type="entry name" value="SpoIIIAH"/>
    <property type="match status" value="1"/>
</dbReference>
<keyword evidence="3" id="KW-1185">Reference proteome</keyword>
<organism evidence="2 3">
    <name type="scientific">Pelotomaculum thermopropionicum (strain DSM 13744 / JCM 10971 / SI)</name>
    <dbReference type="NCBI Taxonomy" id="370438"/>
    <lineage>
        <taxon>Bacteria</taxon>
        <taxon>Bacillati</taxon>
        <taxon>Bacillota</taxon>
        <taxon>Clostridia</taxon>
        <taxon>Eubacteriales</taxon>
        <taxon>Desulfotomaculaceae</taxon>
        <taxon>Pelotomaculum</taxon>
    </lineage>
</organism>
<evidence type="ECO:0000313" key="3">
    <source>
        <dbReference type="Proteomes" id="UP000006556"/>
    </source>
</evidence>